<dbReference type="AlphaFoldDB" id="A0A927IJ22"/>
<dbReference type="PROSITE" id="PS51371">
    <property type="entry name" value="CBS"/>
    <property type="match status" value="1"/>
</dbReference>
<evidence type="ECO:0000256" key="1">
    <source>
        <dbReference type="ARBA" id="ARBA00004141"/>
    </source>
</evidence>
<dbReference type="PANTHER" id="PTHR22777">
    <property type="entry name" value="HEMOLYSIN-RELATED"/>
    <property type="match status" value="1"/>
</dbReference>
<dbReference type="InterPro" id="IPR044751">
    <property type="entry name" value="Ion_transp-like_CBS"/>
</dbReference>
<evidence type="ECO:0000256" key="6">
    <source>
        <dbReference type="ARBA" id="ARBA00023136"/>
    </source>
</evidence>
<dbReference type="Proteomes" id="UP000622317">
    <property type="component" value="Unassembled WGS sequence"/>
</dbReference>
<feature type="transmembrane region" description="Helical" evidence="9">
    <location>
        <begin position="147"/>
        <end position="167"/>
    </location>
</feature>
<keyword evidence="3" id="KW-0677">Repeat</keyword>
<dbReference type="Pfam" id="PF01595">
    <property type="entry name" value="CNNM"/>
    <property type="match status" value="1"/>
</dbReference>
<dbReference type="CDD" id="cd04590">
    <property type="entry name" value="CBS_pair_CorC_HlyC_assoc"/>
    <property type="match status" value="1"/>
</dbReference>
<feature type="transmembrane region" description="Helical" evidence="9">
    <location>
        <begin position="60"/>
        <end position="85"/>
    </location>
</feature>
<sequence>MLGSSSTIRTQGRLQFESTFNTDVSYSAQTTSSNARIEPPPFRYALHCDSSESPQATESIVIALIAYLLLALGVSFLCSILEAAILSMPPSFVRQAEKSGARFGKRLALLKKDIDQSLAAILTLNTIAHTVGAAGVGSQAVAVFGEAYFGIISAVLTLLILLLSEIIPKTLGAQNWRALAPATTYACHAIVIGTYPIVAISKRITSLLQSKGKPHASVSRDEIVSLAQIGKSEGVLAERESKMIRNLIRFRDLRVENIMTPRTVLGSLAEDTTSGTAVSMADVMRFTRIPVYSENKDNITGYVIKTDLLRSVANDKPKVTAGELKRPIRLVSEFDTLAKLFDELLRSHEHIAIVVDEYGGTSGLVTMEDLIETLIGLEIVDESDSETDMRVLARERWEKRAREMGILTDDPDSQS</sequence>
<keyword evidence="2 8" id="KW-0812">Transmembrane</keyword>
<dbReference type="PROSITE" id="PS51846">
    <property type="entry name" value="CNNM"/>
    <property type="match status" value="1"/>
</dbReference>
<name>A0A927IJ22_9BACT</name>
<dbReference type="Gene3D" id="3.10.580.10">
    <property type="entry name" value="CBS-domain"/>
    <property type="match status" value="1"/>
</dbReference>
<reference evidence="12" key="1">
    <citation type="submission" date="2020-09" db="EMBL/GenBank/DDBJ databases">
        <title>Pelagicoccus enzymogenes sp. nov. with an EPS production, isolated from marine sediment.</title>
        <authorList>
            <person name="Feng X."/>
        </authorList>
    </citation>
    <scope>NUCLEOTIDE SEQUENCE</scope>
    <source>
        <strain evidence="12">NFK12</strain>
    </source>
</reference>
<protein>
    <submittedName>
        <fullName evidence="12">HlyC/CorC family transporter</fullName>
    </submittedName>
</protein>
<evidence type="ECO:0000256" key="9">
    <source>
        <dbReference type="SAM" id="Phobius"/>
    </source>
</evidence>
<accession>A0A927IJ22</accession>
<evidence type="ECO:0000259" key="11">
    <source>
        <dbReference type="PROSITE" id="PS51846"/>
    </source>
</evidence>
<evidence type="ECO:0000256" key="4">
    <source>
        <dbReference type="ARBA" id="ARBA00022989"/>
    </source>
</evidence>
<evidence type="ECO:0000256" key="3">
    <source>
        <dbReference type="ARBA" id="ARBA00022737"/>
    </source>
</evidence>
<dbReference type="InterPro" id="IPR046342">
    <property type="entry name" value="CBS_dom_sf"/>
</dbReference>
<dbReference type="GO" id="GO:0005886">
    <property type="term" value="C:plasma membrane"/>
    <property type="evidence" value="ECO:0007669"/>
    <property type="project" value="TreeGrafter"/>
</dbReference>
<keyword evidence="4 8" id="KW-1133">Transmembrane helix</keyword>
<evidence type="ECO:0000256" key="7">
    <source>
        <dbReference type="PROSITE-ProRule" id="PRU00703"/>
    </source>
</evidence>
<gene>
    <name evidence="12" type="ORF">IEN85_17815</name>
</gene>
<comment type="subcellular location">
    <subcellularLocation>
        <location evidence="1">Membrane</location>
        <topology evidence="1">Multi-pass membrane protein</topology>
    </subcellularLocation>
</comment>
<organism evidence="12 13">
    <name type="scientific">Pelagicoccus enzymogenes</name>
    <dbReference type="NCBI Taxonomy" id="2773457"/>
    <lineage>
        <taxon>Bacteria</taxon>
        <taxon>Pseudomonadati</taxon>
        <taxon>Verrucomicrobiota</taxon>
        <taxon>Opitutia</taxon>
        <taxon>Puniceicoccales</taxon>
        <taxon>Pelagicoccaceae</taxon>
        <taxon>Pelagicoccus</taxon>
    </lineage>
</organism>
<keyword evidence="13" id="KW-1185">Reference proteome</keyword>
<keyword evidence="6 8" id="KW-0472">Membrane</keyword>
<evidence type="ECO:0000256" key="8">
    <source>
        <dbReference type="PROSITE-ProRule" id="PRU01193"/>
    </source>
</evidence>
<feature type="domain" description="CBS" evidence="10">
    <location>
        <begin position="324"/>
        <end position="382"/>
    </location>
</feature>
<proteinExistence type="predicted"/>
<evidence type="ECO:0000256" key="5">
    <source>
        <dbReference type="ARBA" id="ARBA00023122"/>
    </source>
</evidence>
<feature type="transmembrane region" description="Helical" evidence="9">
    <location>
        <begin position="179"/>
        <end position="198"/>
    </location>
</feature>
<evidence type="ECO:0000256" key="2">
    <source>
        <dbReference type="ARBA" id="ARBA00022692"/>
    </source>
</evidence>
<keyword evidence="5 7" id="KW-0129">CBS domain</keyword>
<dbReference type="EMBL" id="JACYFG010000040">
    <property type="protein sequence ID" value="MBD5781363.1"/>
    <property type="molecule type" value="Genomic_DNA"/>
</dbReference>
<dbReference type="Pfam" id="PF00571">
    <property type="entry name" value="CBS"/>
    <property type="match status" value="1"/>
</dbReference>
<dbReference type="SUPFAM" id="SSF54631">
    <property type="entry name" value="CBS-domain pair"/>
    <property type="match status" value="1"/>
</dbReference>
<evidence type="ECO:0000313" key="12">
    <source>
        <dbReference type="EMBL" id="MBD5781363.1"/>
    </source>
</evidence>
<dbReference type="PANTHER" id="PTHR22777:SF4">
    <property type="entry name" value="UPF0053 PROTEIN SLL1254"/>
    <property type="match status" value="1"/>
</dbReference>
<comment type="caution">
    <text evidence="12">The sequence shown here is derived from an EMBL/GenBank/DDBJ whole genome shotgun (WGS) entry which is preliminary data.</text>
</comment>
<evidence type="ECO:0000313" key="13">
    <source>
        <dbReference type="Proteomes" id="UP000622317"/>
    </source>
</evidence>
<evidence type="ECO:0000259" key="10">
    <source>
        <dbReference type="PROSITE" id="PS51371"/>
    </source>
</evidence>
<dbReference type="InterPro" id="IPR000644">
    <property type="entry name" value="CBS_dom"/>
</dbReference>
<dbReference type="InterPro" id="IPR002550">
    <property type="entry name" value="CNNM"/>
</dbReference>
<feature type="domain" description="CNNM transmembrane" evidence="11">
    <location>
        <begin position="57"/>
        <end position="240"/>
    </location>
</feature>